<evidence type="ECO:0000256" key="3">
    <source>
        <dbReference type="ARBA" id="ARBA00022982"/>
    </source>
</evidence>
<evidence type="ECO:0000256" key="9">
    <source>
        <dbReference type="PIRSR" id="PIRSR000077-4"/>
    </source>
</evidence>
<dbReference type="Gene3D" id="3.40.30.10">
    <property type="entry name" value="Glutaredoxin"/>
    <property type="match status" value="1"/>
</dbReference>
<feature type="site" description="Deprotonates C-terminal active site Cys" evidence="8">
    <location>
        <position position="22"/>
    </location>
</feature>
<dbReference type="CDD" id="cd02947">
    <property type="entry name" value="TRX_family"/>
    <property type="match status" value="1"/>
</dbReference>
<evidence type="ECO:0000313" key="12">
    <source>
        <dbReference type="Proteomes" id="UP000189670"/>
    </source>
</evidence>
<dbReference type="AlphaFoldDB" id="A0A1V1PIG2"/>
<feature type="site" description="Contributes to redox potential value" evidence="8">
    <location>
        <position position="30"/>
    </location>
</feature>
<evidence type="ECO:0000256" key="8">
    <source>
        <dbReference type="PIRSR" id="PIRSR000077-1"/>
    </source>
</evidence>
<evidence type="ECO:0000313" key="11">
    <source>
        <dbReference type="EMBL" id="ETR74523.1"/>
    </source>
</evidence>
<dbReference type="InterPro" id="IPR013766">
    <property type="entry name" value="Thioredoxin_domain"/>
</dbReference>
<proteinExistence type="inferred from homology"/>
<dbReference type="Proteomes" id="UP000189670">
    <property type="component" value="Unassembled WGS sequence"/>
</dbReference>
<accession>A0A1V1PIG2</accession>
<dbReference type="PRINTS" id="PR00421">
    <property type="entry name" value="THIOREDOXIN"/>
</dbReference>
<organism evidence="11 12">
    <name type="scientific">Candidatus Magnetoglobus multicellularis str. Araruama</name>
    <dbReference type="NCBI Taxonomy" id="890399"/>
    <lineage>
        <taxon>Bacteria</taxon>
        <taxon>Pseudomonadati</taxon>
        <taxon>Thermodesulfobacteriota</taxon>
        <taxon>Desulfobacteria</taxon>
        <taxon>Desulfobacterales</taxon>
        <taxon>Desulfobacteraceae</taxon>
        <taxon>Candidatus Magnetoglobus</taxon>
    </lineage>
</organism>
<feature type="domain" description="Thioredoxin" evidence="10">
    <location>
        <begin position="1"/>
        <end position="104"/>
    </location>
</feature>
<protein>
    <recommendedName>
        <fullName evidence="6 7">Thioredoxin</fullName>
    </recommendedName>
</protein>
<evidence type="ECO:0000256" key="1">
    <source>
        <dbReference type="ARBA" id="ARBA00008987"/>
    </source>
</evidence>
<feature type="disulfide bond" description="Redox-active" evidence="9">
    <location>
        <begin position="28"/>
        <end position="31"/>
    </location>
</feature>
<gene>
    <name evidence="11" type="ORF">OMM_06283</name>
</gene>
<name>A0A1V1PIG2_9BACT</name>
<sequence length="104" mass="11703">MNELSTYQDYQKTISSGVVLIDFNAPWCAPCRSQEPILEKMVQIFDGKATIASMNIDNNNETAGKLGIQSIPTLIMYKNGKEIQRFVGLQSETFLVEAMNKIMH</sequence>
<evidence type="ECO:0000256" key="6">
    <source>
        <dbReference type="NCBIfam" id="TIGR01068"/>
    </source>
</evidence>
<evidence type="ECO:0000256" key="5">
    <source>
        <dbReference type="ARBA" id="ARBA00023284"/>
    </source>
</evidence>
<reference evidence="12" key="1">
    <citation type="submission" date="2012-11" db="EMBL/GenBank/DDBJ databases">
        <authorList>
            <person name="Lucero-Rivera Y.E."/>
            <person name="Tovar-Ramirez D."/>
        </authorList>
    </citation>
    <scope>NUCLEOTIDE SEQUENCE [LARGE SCALE GENOMIC DNA]</scope>
    <source>
        <strain evidence="12">Araruama</strain>
    </source>
</reference>
<evidence type="ECO:0000256" key="4">
    <source>
        <dbReference type="ARBA" id="ARBA00023157"/>
    </source>
</evidence>
<dbReference type="PANTHER" id="PTHR45663:SF11">
    <property type="entry name" value="GEO12009P1"/>
    <property type="match status" value="1"/>
</dbReference>
<dbReference type="NCBIfam" id="TIGR01068">
    <property type="entry name" value="thioredoxin"/>
    <property type="match status" value="1"/>
</dbReference>
<feature type="active site" description="Nucleophile" evidence="8">
    <location>
        <position position="31"/>
    </location>
</feature>
<dbReference type="Pfam" id="PF00085">
    <property type="entry name" value="Thioredoxin"/>
    <property type="match status" value="1"/>
</dbReference>
<comment type="caution">
    <text evidence="11">The sequence shown here is derived from an EMBL/GenBank/DDBJ whole genome shotgun (WGS) entry which is preliminary data.</text>
</comment>
<dbReference type="GO" id="GO:0015035">
    <property type="term" value="F:protein-disulfide reductase activity"/>
    <property type="evidence" value="ECO:0007669"/>
    <property type="project" value="UniProtKB-UniRule"/>
</dbReference>
<evidence type="ECO:0000256" key="7">
    <source>
        <dbReference type="PIRNR" id="PIRNR000077"/>
    </source>
</evidence>
<evidence type="ECO:0000259" key="10">
    <source>
        <dbReference type="PROSITE" id="PS51352"/>
    </source>
</evidence>
<dbReference type="InterPro" id="IPR036249">
    <property type="entry name" value="Thioredoxin-like_sf"/>
</dbReference>
<feature type="active site" description="Nucleophile" evidence="8">
    <location>
        <position position="28"/>
    </location>
</feature>
<feature type="site" description="Contributes to redox potential value" evidence="8">
    <location>
        <position position="29"/>
    </location>
</feature>
<dbReference type="PANTHER" id="PTHR45663">
    <property type="entry name" value="GEO12009P1"/>
    <property type="match status" value="1"/>
</dbReference>
<dbReference type="InterPro" id="IPR005746">
    <property type="entry name" value="Thioredoxin"/>
</dbReference>
<dbReference type="PROSITE" id="PS51352">
    <property type="entry name" value="THIOREDOXIN_2"/>
    <property type="match status" value="1"/>
</dbReference>
<dbReference type="PIRSF" id="PIRSF000077">
    <property type="entry name" value="Thioredoxin"/>
    <property type="match status" value="1"/>
</dbReference>
<dbReference type="EMBL" id="ATBP01000005">
    <property type="protein sequence ID" value="ETR74523.1"/>
    <property type="molecule type" value="Genomic_DNA"/>
</dbReference>
<dbReference type="GO" id="GO:0005737">
    <property type="term" value="C:cytoplasm"/>
    <property type="evidence" value="ECO:0007669"/>
    <property type="project" value="TreeGrafter"/>
</dbReference>
<keyword evidence="3" id="KW-0249">Electron transport</keyword>
<evidence type="ECO:0000256" key="2">
    <source>
        <dbReference type="ARBA" id="ARBA00022448"/>
    </source>
</evidence>
<keyword evidence="2" id="KW-0813">Transport</keyword>
<keyword evidence="4 9" id="KW-1015">Disulfide bond</keyword>
<comment type="similarity">
    <text evidence="1 7">Belongs to the thioredoxin family.</text>
</comment>
<keyword evidence="5 9" id="KW-0676">Redox-active center</keyword>
<dbReference type="SUPFAM" id="SSF52833">
    <property type="entry name" value="Thioredoxin-like"/>
    <property type="match status" value="1"/>
</dbReference>